<dbReference type="Proteomes" id="UP000636800">
    <property type="component" value="Chromosome 2"/>
</dbReference>
<organism evidence="6 7">
    <name type="scientific">Vanilla planifolia</name>
    <name type="common">Vanilla</name>
    <dbReference type="NCBI Taxonomy" id="51239"/>
    <lineage>
        <taxon>Eukaryota</taxon>
        <taxon>Viridiplantae</taxon>
        <taxon>Streptophyta</taxon>
        <taxon>Embryophyta</taxon>
        <taxon>Tracheophyta</taxon>
        <taxon>Spermatophyta</taxon>
        <taxon>Magnoliopsida</taxon>
        <taxon>Liliopsida</taxon>
        <taxon>Asparagales</taxon>
        <taxon>Orchidaceae</taxon>
        <taxon>Vanilloideae</taxon>
        <taxon>Vanilleae</taxon>
        <taxon>Vanilla</taxon>
    </lineage>
</organism>
<keyword evidence="4" id="KW-0804">Transcription</keyword>
<comment type="caution">
    <text evidence="6">The sequence shown here is derived from an EMBL/GenBank/DDBJ whole genome shotgun (WGS) entry which is preliminary data.</text>
</comment>
<evidence type="ECO:0000256" key="2">
    <source>
        <dbReference type="ARBA" id="ARBA00023015"/>
    </source>
</evidence>
<dbReference type="EMBL" id="JADCNL010000002">
    <property type="protein sequence ID" value="KAG0491958.1"/>
    <property type="molecule type" value="Genomic_DNA"/>
</dbReference>
<keyword evidence="5" id="KW-0539">Nucleus</keyword>
<sequence>MLPMFSLIPTPSKGKTETLDLISKLGASRQDEAVNDGPLQPMKFNENAFELPGWVSRVANELGSPIVWFVMEKDIFASDASDQQNRFMIKKHAVVERIVPILTRAELAAANLVDVMERAGKKRRVDRGERVGNREREHGGLEVMVYCRGVWGCPLLLTRWEASQASVLKGKNYKEFHRRCGFAVKDRVEMWAFRNRDGRLCFAIGKQIDLELSL</sequence>
<evidence type="ECO:0000313" key="7">
    <source>
        <dbReference type="Proteomes" id="UP000636800"/>
    </source>
</evidence>
<evidence type="ECO:0000313" key="6">
    <source>
        <dbReference type="EMBL" id="KAG0491958.1"/>
    </source>
</evidence>
<dbReference type="PANTHER" id="PTHR34397:SF17">
    <property type="entry name" value="OS08G0290200 PROTEIN"/>
    <property type="match status" value="1"/>
</dbReference>
<dbReference type="OrthoDB" id="783357at2759"/>
<dbReference type="PANTHER" id="PTHR34397">
    <property type="entry name" value="OS05G0237600 PROTEIN"/>
    <property type="match status" value="1"/>
</dbReference>
<evidence type="ECO:0000256" key="3">
    <source>
        <dbReference type="ARBA" id="ARBA00023125"/>
    </source>
</evidence>
<keyword evidence="2" id="KW-0805">Transcription regulation</keyword>
<name>A0A835RTP9_VANPL</name>
<keyword evidence="3" id="KW-0238">DNA-binding</keyword>
<dbReference type="Gene3D" id="2.40.330.10">
    <property type="entry name" value="DNA-binding pseudobarrel domain"/>
    <property type="match status" value="1"/>
</dbReference>
<dbReference type="GO" id="GO:0003677">
    <property type="term" value="F:DNA binding"/>
    <property type="evidence" value="ECO:0007669"/>
    <property type="project" value="UniProtKB-KW"/>
</dbReference>
<reference evidence="6 7" key="1">
    <citation type="journal article" date="2020" name="Nat. Food">
        <title>A phased Vanilla planifolia genome enables genetic improvement of flavour and production.</title>
        <authorList>
            <person name="Hasing T."/>
            <person name="Tang H."/>
            <person name="Brym M."/>
            <person name="Khazi F."/>
            <person name="Huang T."/>
            <person name="Chambers A.H."/>
        </authorList>
    </citation>
    <scope>NUCLEOTIDE SEQUENCE [LARGE SCALE GENOMIC DNA]</scope>
    <source>
        <tissue evidence="6">Leaf</tissue>
    </source>
</reference>
<dbReference type="InterPro" id="IPR015300">
    <property type="entry name" value="DNA-bd_pseudobarrel_sf"/>
</dbReference>
<evidence type="ECO:0000256" key="5">
    <source>
        <dbReference type="ARBA" id="ARBA00023242"/>
    </source>
</evidence>
<comment type="subcellular location">
    <subcellularLocation>
        <location evidence="1">Nucleus</location>
    </subcellularLocation>
</comment>
<dbReference type="GO" id="GO:0005634">
    <property type="term" value="C:nucleus"/>
    <property type="evidence" value="ECO:0007669"/>
    <property type="project" value="UniProtKB-SubCell"/>
</dbReference>
<proteinExistence type="predicted"/>
<dbReference type="AlphaFoldDB" id="A0A835RTP9"/>
<evidence type="ECO:0000256" key="4">
    <source>
        <dbReference type="ARBA" id="ARBA00023163"/>
    </source>
</evidence>
<keyword evidence="7" id="KW-1185">Reference proteome</keyword>
<accession>A0A835RTP9</accession>
<gene>
    <name evidence="6" type="ORF">HPP92_005356</name>
</gene>
<evidence type="ECO:0000256" key="1">
    <source>
        <dbReference type="ARBA" id="ARBA00004123"/>
    </source>
</evidence>
<protein>
    <submittedName>
        <fullName evidence="6">Uncharacterized protein</fullName>
    </submittedName>
</protein>